<dbReference type="CDD" id="cd16922">
    <property type="entry name" value="HATPase_EvgS-ArcB-TorS-like"/>
    <property type="match status" value="1"/>
</dbReference>
<dbReference type="InterPro" id="IPR005467">
    <property type="entry name" value="His_kinase_dom"/>
</dbReference>
<comment type="similarity">
    <text evidence="3">In the N-terminal section; belongs to the phytochrome family.</text>
</comment>
<dbReference type="PANTHER" id="PTHR43047:SF66">
    <property type="entry name" value="HISKA"/>
    <property type="match status" value="1"/>
</dbReference>
<evidence type="ECO:0000256" key="13">
    <source>
        <dbReference type="ARBA" id="ARBA00022989"/>
    </source>
</evidence>
<dbReference type="InterPro" id="IPR036097">
    <property type="entry name" value="HisK_dim/P_sf"/>
</dbReference>
<dbReference type="GO" id="GO:0005886">
    <property type="term" value="C:plasma membrane"/>
    <property type="evidence" value="ECO:0007669"/>
    <property type="project" value="UniProtKB-SubCell"/>
</dbReference>
<evidence type="ECO:0000313" key="25">
    <source>
        <dbReference type="Proteomes" id="UP000824093"/>
    </source>
</evidence>
<dbReference type="GO" id="GO:0009927">
    <property type="term" value="F:histidine phosphotransfer kinase activity"/>
    <property type="evidence" value="ECO:0007669"/>
    <property type="project" value="TreeGrafter"/>
</dbReference>
<gene>
    <name evidence="24" type="ORF">IAB70_07065</name>
</gene>
<evidence type="ECO:0000256" key="14">
    <source>
        <dbReference type="ARBA" id="ARBA00023012"/>
    </source>
</evidence>
<dbReference type="CDD" id="cd00077">
    <property type="entry name" value="HDc"/>
    <property type="match status" value="1"/>
</dbReference>
<dbReference type="Gene3D" id="1.10.3210.10">
    <property type="entry name" value="Hypothetical protein af1432"/>
    <property type="match status" value="1"/>
</dbReference>
<dbReference type="Gene3D" id="1.20.120.160">
    <property type="entry name" value="HPT domain"/>
    <property type="match status" value="1"/>
</dbReference>
<keyword evidence="13" id="KW-1133">Transmembrane helix</keyword>
<evidence type="ECO:0000256" key="7">
    <source>
        <dbReference type="ARBA" id="ARBA00022519"/>
    </source>
</evidence>
<keyword evidence="12" id="KW-0547">Nucleotide-binding</keyword>
<dbReference type="AlphaFoldDB" id="A0A9D1M299"/>
<dbReference type="SMART" id="SM00448">
    <property type="entry name" value="REC"/>
    <property type="match status" value="1"/>
</dbReference>
<comment type="catalytic activity">
    <reaction evidence="1">
        <text>ATP + protein L-histidine = ADP + protein N-phospho-L-histidine.</text>
        <dbReference type="EC" id="2.7.13.3"/>
    </reaction>
</comment>
<dbReference type="CDD" id="cd17546">
    <property type="entry name" value="REC_hyHK_CKI1_RcsC-like"/>
    <property type="match status" value="1"/>
</dbReference>
<evidence type="ECO:0000256" key="5">
    <source>
        <dbReference type="ARBA" id="ARBA00018672"/>
    </source>
</evidence>
<feature type="domain" description="Response regulatory" evidence="21">
    <location>
        <begin position="399"/>
        <end position="517"/>
    </location>
</feature>
<evidence type="ECO:0000256" key="9">
    <source>
        <dbReference type="ARBA" id="ARBA00022679"/>
    </source>
</evidence>
<dbReference type="EC" id="2.7.13.3" evidence="4"/>
<dbReference type="PROSITE" id="PS50109">
    <property type="entry name" value="HIS_KIN"/>
    <property type="match status" value="1"/>
</dbReference>
<comment type="subcellular location">
    <subcellularLocation>
        <location evidence="2">Cell inner membrane</location>
        <topology evidence="2">Multi-pass membrane protein</topology>
    </subcellularLocation>
</comment>
<evidence type="ECO:0000256" key="16">
    <source>
        <dbReference type="ARBA" id="ARBA00024867"/>
    </source>
</evidence>
<dbReference type="InterPro" id="IPR037522">
    <property type="entry name" value="HD_GYP_dom"/>
</dbReference>
<sequence>MSIIELIKKNIRGKEKTKLLTGKIEKAQIEDLCNKLEDIICIADCEENIEYLNHGEEKTLKELMNYNGNEILYKEMLQTCKNVGIYHGDINLFVQGKQQNKYVLLYQTDSKILLYMKDLDPYVEKEKQLQKELEERNEYLKSKDLFIANLSHEIRTPMNIIIGMMYFLKSTKLDHVQLEYIEKLEESSSMLLDIVNNILALSNNNKYNVTNQETNFNLKELFKSINEIFEDKIKSKDLKWYMECNFDEDIIVYADRARFSQIFINLINNSIKYTERGYIELDIKQVEETATSYKLQFCLKDTGRGIKKEDTLKIFKEFSQVEDPSTRTEEGSGMGLAIAKKIIEDMDGKIWVESNYGLGTKFYFYIRINKGKQMPEVKENISSNLPQMPNVIETTKQPKILLVEDNKINVEITIKILEEIGIECDVANNGTEAIKKIEEMGRDNYSLILMDIHMPKYNGYEISKIMKYDLGVKVPIIALTATNITDEIVAENKDNIAGYIQKPIKPNEFKKTIQEYLQVKIGESTHKFHFIDSYEEFMQRINYDPQMENKLIQLLYQDYMDIREKIKSMDKEKLKFYLHTLKGALSSLGAQKLSNQIIQIEEKMASEDITLLLEQFLNDFDQVLEEIRQSSIVKTGKTIMLVTNDENKSNLLRTQVSSIFNTIIVKNLKEVEIILEAKTVDAIVVDQFDILNNIVELIQFVKYKYKNIPILVLNDTQDEMLKEKALSMNVESYIESKYDAQNLIWNIQNMIANKEKELKLKEDLKKYNNEIGNVYGFLYDSLVNLTSLKSKETGAHILRTKKYMKVMLKKYEEFYKEGLFTTEQVIDDISIAATLHDIGKVGIPDAILNKPGKLTDEEYEIMKKHTIIGRETLESTYSDKLSSEVLEYAKDITLHHHEKYNGTGYPEGLKGEQITVISRIMSIIDVYDALANDRVYKKAMPPKEVEEYIVSQAGSAFDPKIVNIFLLVKDELAMINRENQDKA</sequence>
<dbReference type="SMART" id="SM00471">
    <property type="entry name" value="HDc"/>
    <property type="match status" value="1"/>
</dbReference>
<feature type="modified residue" description="4-aspartylphosphate" evidence="19">
    <location>
        <position position="451"/>
    </location>
</feature>
<dbReference type="CDD" id="cd00082">
    <property type="entry name" value="HisKA"/>
    <property type="match status" value="1"/>
</dbReference>
<keyword evidence="15" id="KW-0472">Membrane</keyword>
<dbReference type="InterPro" id="IPR001789">
    <property type="entry name" value="Sig_transdc_resp-reg_receiver"/>
</dbReference>
<organism evidence="24 25">
    <name type="scientific">Candidatus Merdicola faecigallinarum</name>
    <dbReference type="NCBI Taxonomy" id="2840862"/>
    <lineage>
        <taxon>Bacteria</taxon>
        <taxon>Bacillati</taxon>
        <taxon>Bacillota</taxon>
        <taxon>Clostridia</taxon>
        <taxon>Candidatus Merdicola</taxon>
    </lineage>
</organism>
<feature type="modified residue" description="Phosphohistidine" evidence="18">
    <location>
        <position position="579"/>
    </location>
</feature>
<dbReference type="Pfam" id="PF02518">
    <property type="entry name" value="HATPase_c"/>
    <property type="match status" value="1"/>
</dbReference>
<evidence type="ECO:0000256" key="12">
    <source>
        <dbReference type="ARBA" id="ARBA00022840"/>
    </source>
</evidence>
<dbReference type="Pfam" id="PF00512">
    <property type="entry name" value="HisKA"/>
    <property type="match status" value="1"/>
</dbReference>
<dbReference type="SUPFAM" id="SSF47226">
    <property type="entry name" value="Histidine-containing phosphotransfer domain, HPT domain"/>
    <property type="match status" value="1"/>
</dbReference>
<comment type="function">
    <text evidence="16">May play the central regulatory role in sporulation. It may be an element of the effector pathway responsible for the activation of sporulation genes in response to nutritional stress. Spo0A may act in concert with spo0H (a sigma factor) to control the expression of some genes that are critical to the sporulation process.</text>
</comment>
<dbReference type="InterPro" id="IPR036641">
    <property type="entry name" value="HPT_dom_sf"/>
</dbReference>
<protein>
    <recommendedName>
        <fullName evidence="17">Circadian input-output histidine kinase CikA</fullName>
        <ecNumber evidence="4">2.7.13.3</ecNumber>
    </recommendedName>
    <alternativeName>
        <fullName evidence="5">Stage 0 sporulation protein A homolog</fullName>
    </alternativeName>
</protein>
<dbReference type="InterPro" id="IPR003594">
    <property type="entry name" value="HATPase_dom"/>
</dbReference>
<evidence type="ECO:0000256" key="10">
    <source>
        <dbReference type="ARBA" id="ARBA00022692"/>
    </source>
</evidence>
<dbReference type="PROSITE" id="PS51832">
    <property type="entry name" value="HD_GYP"/>
    <property type="match status" value="1"/>
</dbReference>
<keyword evidence="7" id="KW-0997">Cell inner membrane</keyword>
<dbReference type="SUPFAM" id="SSF47384">
    <property type="entry name" value="Homodimeric domain of signal transducing histidine kinase"/>
    <property type="match status" value="1"/>
</dbReference>
<evidence type="ECO:0000256" key="8">
    <source>
        <dbReference type="ARBA" id="ARBA00022553"/>
    </source>
</evidence>
<keyword evidence="8 19" id="KW-0597">Phosphoprotein</keyword>
<dbReference type="Gene3D" id="1.10.287.130">
    <property type="match status" value="1"/>
</dbReference>
<evidence type="ECO:0000259" key="23">
    <source>
        <dbReference type="PROSITE" id="PS51832"/>
    </source>
</evidence>
<keyword evidence="10" id="KW-0812">Transmembrane</keyword>
<accession>A0A9D1M299</accession>
<evidence type="ECO:0000256" key="4">
    <source>
        <dbReference type="ARBA" id="ARBA00012438"/>
    </source>
</evidence>
<dbReference type="GO" id="GO:0000155">
    <property type="term" value="F:phosphorelay sensor kinase activity"/>
    <property type="evidence" value="ECO:0007669"/>
    <property type="project" value="InterPro"/>
</dbReference>
<evidence type="ECO:0000256" key="19">
    <source>
        <dbReference type="PROSITE-ProRule" id="PRU00169"/>
    </source>
</evidence>
<proteinExistence type="inferred from homology"/>
<dbReference type="Pfam" id="PF01627">
    <property type="entry name" value="Hpt"/>
    <property type="match status" value="1"/>
</dbReference>
<dbReference type="Gene3D" id="3.30.565.10">
    <property type="entry name" value="Histidine kinase-like ATPase, C-terminal domain"/>
    <property type="match status" value="1"/>
</dbReference>
<evidence type="ECO:0000256" key="15">
    <source>
        <dbReference type="ARBA" id="ARBA00023136"/>
    </source>
</evidence>
<dbReference type="PANTHER" id="PTHR43047">
    <property type="entry name" value="TWO-COMPONENT HISTIDINE PROTEIN KINASE"/>
    <property type="match status" value="1"/>
</dbReference>
<dbReference type="Pfam" id="PF00072">
    <property type="entry name" value="Response_reg"/>
    <property type="match status" value="1"/>
</dbReference>
<keyword evidence="11" id="KW-0418">Kinase</keyword>
<dbReference type="InterPro" id="IPR008207">
    <property type="entry name" value="Sig_transdc_His_kin_Hpt_dom"/>
</dbReference>
<evidence type="ECO:0000256" key="17">
    <source>
        <dbReference type="ARBA" id="ARBA00074306"/>
    </source>
</evidence>
<dbReference type="InterPro" id="IPR011006">
    <property type="entry name" value="CheY-like_superfamily"/>
</dbReference>
<dbReference type="Pfam" id="PF13487">
    <property type="entry name" value="HD_5"/>
    <property type="match status" value="1"/>
</dbReference>
<reference evidence="24" key="2">
    <citation type="journal article" date="2021" name="PeerJ">
        <title>Extensive microbial diversity within the chicken gut microbiome revealed by metagenomics and culture.</title>
        <authorList>
            <person name="Gilroy R."/>
            <person name="Ravi A."/>
            <person name="Getino M."/>
            <person name="Pursley I."/>
            <person name="Horton D.L."/>
            <person name="Alikhan N.F."/>
            <person name="Baker D."/>
            <person name="Gharbi K."/>
            <person name="Hall N."/>
            <person name="Watson M."/>
            <person name="Adriaenssens E.M."/>
            <person name="Foster-Nyarko E."/>
            <person name="Jarju S."/>
            <person name="Secka A."/>
            <person name="Antonio M."/>
            <person name="Oren A."/>
            <person name="Chaudhuri R.R."/>
            <person name="La Ragione R."/>
            <person name="Hildebrand F."/>
            <person name="Pallen M.J."/>
        </authorList>
    </citation>
    <scope>NUCLEOTIDE SEQUENCE</scope>
    <source>
        <strain evidence="24">CHK195-15760</strain>
    </source>
</reference>
<feature type="domain" description="Histidine kinase" evidence="20">
    <location>
        <begin position="149"/>
        <end position="370"/>
    </location>
</feature>
<evidence type="ECO:0000256" key="3">
    <source>
        <dbReference type="ARBA" id="ARBA00006402"/>
    </source>
</evidence>
<reference evidence="24" key="1">
    <citation type="submission" date="2020-10" db="EMBL/GenBank/DDBJ databases">
        <authorList>
            <person name="Gilroy R."/>
        </authorList>
    </citation>
    <scope>NUCLEOTIDE SEQUENCE</scope>
    <source>
        <strain evidence="24">CHK195-15760</strain>
    </source>
</reference>
<feature type="domain" description="HD-GYP" evidence="23">
    <location>
        <begin position="771"/>
        <end position="981"/>
    </location>
</feature>
<evidence type="ECO:0000256" key="2">
    <source>
        <dbReference type="ARBA" id="ARBA00004429"/>
    </source>
</evidence>
<dbReference type="Gene3D" id="3.40.50.2300">
    <property type="match status" value="2"/>
</dbReference>
<comment type="caution">
    <text evidence="24">The sequence shown here is derived from an EMBL/GenBank/DDBJ whole genome shotgun (WGS) entry which is preliminary data.</text>
</comment>
<dbReference type="SUPFAM" id="SSF52172">
    <property type="entry name" value="CheY-like"/>
    <property type="match status" value="2"/>
</dbReference>
<evidence type="ECO:0000313" key="24">
    <source>
        <dbReference type="EMBL" id="HIU52351.1"/>
    </source>
</evidence>
<evidence type="ECO:0000259" key="20">
    <source>
        <dbReference type="PROSITE" id="PS50109"/>
    </source>
</evidence>
<dbReference type="InterPro" id="IPR004358">
    <property type="entry name" value="Sig_transdc_His_kin-like_C"/>
</dbReference>
<name>A0A9D1M299_9FIRM</name>
<dbReference type="PROSITE" id="PS50894">
    <property type="entry name" value="HPT"/>
    <property type="match status" value="1"/>
</dbReference>
<evidence type="ECO:0000256" key="6">
    <source>
        <dbReference type="ARBA" id="ARBA00022475"/>
    </source>
</evidence>
<dbReference type="Proteomes" id="UP000824093">
    <property type="component" value="Unassembled WGS sequence"/>
</dbReference>
<dbReference type="InterPro" id="IPR003607">
    <property type="entry name" value="HD/PDEase_dom"/>
</dbReference>
<feature type="modified residue" description="4-aspartylphosphate" evidence="19">
    <location>
        <position position="686"/>
    </location>
</feature>
<dbReference type="EMBL" id="DVNH01000055">
    <property type="protein sequence ID" value="HIU52351.1"/>
    <property type="molecule type" value="Genomic_DNA"/>
</dbReference>
<feature type="domain" description="HPt" evidence="22">
    <location>
        <begin position="540"/>
        <end position="630"/>
    </location>
</feature>
<dbReference type="SUPFAM" id="SSF55874">
    <property type="entry name" value="ATPase domain of HSP90 chaperone/DNA topoisomerase II/histidine kinase"/>
    <property type="match status" value="1"/>
</dbReference>
<evidence type="ECO:0000256" key="1">
    <source>
        <dbReference type="ARBA" id="ARBA00000085"/>
    </source>
</evidence>
<feature type="domain" description="Response regulatory" evidence="21">
    <location>
        <begin position="638"/>
        <end position="751"/>
    </location>
</feature>
<evidence type="ECO:0000256" key="18">
    <source>
        <dbReference type="PROSITE-ProRule" id="PRU00110"/>
    </source>
</evidence>
<keyword evidence="12" id="KW-0067">ATP-binding</keyword>
<keyword evidence="9" id="KW-0808">Transferase</keyword>
<dbReference type="PROSITE" id="PS50110">
    <property type="entry name" value="RESPONSE_REGULATORY"/>
    <property type="match status" value="2"/>
</dbReference>
<dbReference type="InterPro" id="IPR003661">
    <property type="entry name" value="HisK_dim/P_dom"/>
</dbReference>
<keyword evidence="14" id="KW-0902">Two-component regulatory system</keyword>
<evidence type="ECO:0000256" key="11">
    <source>
        <dbReference type="ARBA" id="ARBA00022777"/>
    </source>
</evidence>
<dbReference type="SMART" id="SM00388">
    <property type="entry name" value="HisKA"/>
    <property type="match status" value="1"/>
</dbReference>
<dbReference type="InterPro" id="IPR036890">
    <property type="entry name" value="HATPase_C_sf"/>
</dbReference>
<dbReference type="SUPFAM" id="SSF109604">
    <property type="entry name" value="HD-domain/PDEase-like"/>
    <property type="match status" value="1"/>
</dbReference>
<evidence type="ECO:0000259" key="22">
    <source>
        <dbReference type="PROSITE" id="PS50894"/>
    </source>
</evidence>
<dbReference type="PRINTS" id="PR00344">
    <property type="entry name" value="BCTRLSENSOR"/>
</dbReference>
<evidence type="ECO:0000259" key="21">
    <source>
        <dbReference type="PROSITE" id="PS50110"/>
    </source>
</evidence>
<dbReference type="FunFam" id="3.30.565.10:FF:000010">
    <property type="entry name" value="Sensor histidine kinase RcsC"/>
    <property type="match status" value="1"/>
</dbReference>
<keyword evidence="6" id="KW-1003">Cell membrane</keyword>
<dbReference type="SMART" id="SM00387">
    <property type="entry name" value="HATPase_c"/>
    <property type="match status" value="1"/>
</dbReference>